<reference evidence="1" key="1">
    <citation type="submission" date="2023-07" db="EMBL/GenBank/DDBJ databases">
        <title>Chromosome-level genome assembly of Artemia franciscana.</title>
        <authorList>
            <person name="Jo E."/>
        </authorList>
    </citation>
    <scope>NUCLEOTIDE SEQUENCE</scope>
    <source>
        <tissue evidence="1">Whole body</tissue>
    </source>
</reference>
<keyword evidence="2" id="KW-1185">Reference proteome</keyword>
<evidence type="ECO:0000313" key="2">
    <source>
        <dbReference type="Proteomes" id="UP001187531"/>
    </source>
</evidence>
<organism evidence="1 2">
    <name type="scientific">Artemia franciscana</name>
    <name type="common">Brine shrimp</name>
    <name type="synonym">Artemia sanfranciscana</name>
    <dbReference type="NCBI Taxonomy" id="6661"/>
    <lineage>
        <taxon>Eukaryota</taxon>
        <taxon>Metazoa</taxon>
        <taxon>Ecdysozoa</taxon>
        <taxon>Arthropoda</taxon>
        <taxon>Crustacea</taxon>
        <taxon>Branchiopoda</taxon>
        <taxon>Anostraca</taxon>
        <taxon>Artemiidae</taxon>
        <taxon>Artemia</taxon>
    </lineage>
</organism>
<protein>
    <submittedName>
        <fullName evidence="1">Uncharacterized protein</fullName>
    </submittedName>
</protein>
<dbReference type="AlphaFoldDB" id="A0AA88HUK6"/>
<dbReference type="Proteomes" id="UP001187531">
    <property type="component" value="Unassembled WGS sequence"/>
</dbReference>
<proteinExistence type="predicted"/>
<name>A0AA88HUK6_ARTSF</name>
<dbReference type="EMBL" id="JAVRJZ010000016">
    <property type="protein sequence ID" value="KAK2711227.1"/>
    <property type="molecule type" value="Genomic_DNA"/>
</dbReference>
<evidence type="ECO:0000313" key="1">
    <source>
        <dbReference type="EMBL" id="KAK2711227.1"/>
    </source>
</evidence>
<sequence>MDLYVLINGDTPESALEGDVTSHLQPLCYLHSRSISVTHKDSVSAVMTVTCGGPRGSVLRALASLRHYISDGIITSFAHDTVIPVVAKSVQENVRKANRIPIGRAINETVKLNIEDGTEKVNQAYAFLVPTTVQQNRAHREKLFTEFAVSDLLDLFPVWQFHSHKSCKSVGLRR</sequence>
<accession>A0AA88HUK6</accession>
<comment type="caution">
    <text evidence="1">The sequence shown here is derived from an EMBL/GenBank/DDBJ whole genome shotgun (WGS) entry which is preliminary data.</text>
</comment>
<gene>
    <name evidence="1" type="ORF">QYM36_012417</name>
</gene>